<dbReference type="GO" id="GO:0010468">
    <property type="term" value="P:regulation of gene expression"/>
    <property type="evidence" value="ECO:0007669"/>
    <property type="project" value="TreeGrafter"/>
</dbReference>
<evidence type="ECO:0000256" key="2">
    <source>
        <dbReference type="ARBA" id="ARBA00023015"/>
    </source>
</evidence>
<dbReference type="SUPFAM" id="SSF48403">
    <property type="entry name" value="Ankyrin repeat"/>
    <property type="match status" value="1"/>
</dbReference>
<keyword evidence="2" id="KW-0805">Transcription regulation</keyword>
<dbReference type="Proteomes" id="UP000565698">
    <property type="component" value="Unassembled WGS sequence"/>
</dbReference>
<dbReference type="GO" id="GO:0003677">
    <property type="term" value="F:DNA binding"/>
    <property type="evidence" value="ECO:0007669"/>
    <property type="project" value="InterPro"/>
</dbReference>
<keyword evidence="4" id="KW-0010">Activator</keyword>
<dbReference type="GO" id="GO:0005634">
    <property type="term" value="C:nucleus"/>
    <property type="evidence" value="ECO:0007669"/>
    <property type="project" value="TreeGrafter"/>
</dbReference>
<keyword evidence="9" id="KW-1185">Reference proteome</keyword>
<accession>A0A7L1X3N7</accession>
<dbReference type="PROSITE" id="PS50297">
    <property type="entry name" value="ANK_REP_REGION"/>
    <property type="match status" value="1"/>
</dbReference>
<dbReference type="PANTHER" id="PTHR24124:SF8">
    <property type="entry name" value="OCA DOMAIN-CONTAINING PROTEIN"/>
    <property type="match status" value="1"/>
</dbReference>
<evidence type="ECO:0000256" key="3">
    <source>
        <dbReference type="ARBA" id="ARBA00023043"/>
    </source>
</evidence>
<dbReference type="AlphaFoldDB" id="A0A7L1X3N7"/>
<dbReference type="GO" id="GO:0070974">
    <property type="term" value="F:POU domain binding"/>
    <property type="evidence" value="ECO:0007669"/>
    <property type="project" value="InterPro"/>
</dbReference>
<keyword evidence="1" id="KW-0677">Repeat</keyword>
<dbReference type="OrthoDB" id="10252328at2759"/>
<feature type="repeat" description="ANK" evidence="6">
    <location>
        <begin position="318"/>
        <end position="350"/>
    </location>
</feature>
<dbReference type="Gene3D" id="1.25.40.20">
    <property type="entry name" value="Ankyrin repeat-containing domain"/>
    <property type="match status" value="1"/>
</dbReference>
<dbReference type="PANTHER" id="PTHR24124">
    <property type="entry name" value="ANKYRIN REPEAT FAMILY A"/>
    <property type="match status" value="1"/>
</dbReference>
<feature type="non-terminal residue" evidence="8">
    <location>
        <position position="438"/>
    </location>
</feature>
<evidence type="ECO:0000256" key="1">
    <source>
        <dbReference type="ARBA" id="ARBA00022737"/>
    </source>
</evidence>
<name>A0A7L1X3N7_9AVES</name>
<organism evidence="8 9">
    <name type="scientific">Thinocorus orbignyianus</name>
    <dbReference type="NCBI Taxonomy" id="161742"/>
    <lineage>
        <taxon>Eukaryota</taxon>
        <taxon>Metazoa</taxon>
        <taxon>Chordata</taxon>
        <taxon>Craniata</taxon>
        <taxon>Vertebrata</taxon>
        <taxon>Euteleostomi</taxon>
        <taxon>Archelosauria</taxon>
        <taxon>Archosauria</taxon>
        <taxon>Dinosauria</taxon>
        <taxon>Saurischia</taxon>
        <taxon>Theropoda</taxon>
        <taxon>Coelurosauria</taxon>
        <taxon>Aves</taxon>
        <taxon>Neognathae</taxon>
        <taxon>Neoaves</taxon>
        <taxon>Aequornithes</taxon>
        <taxon>Ciconiiformes</taxon>
        <taxon>Thinocoridae</taxon>
        <taxon>Thinocorus</taxon>
    </lineage>
</organism>
<comment type="caution">
    <text evidence="8">The sequence shown here is derived from an EMBL/GenBank/DDBJ whole genome shotgun (WGS) entry which is preliminary data.</text>
</comment>
<dbReference type="EMBL" id="VXBW01001033">
    <property type="protein sequence ID" value="NXP03759.1"/>
    <property type="molecule type" value="Genomic_DNA"/>
</dbReference>
<reference evidence="8 9" key="1">
    <citation type="submission" date="2019-09" db="EMBL/GenBank/DDBJ databases">
        <title>Bird 10,000 Genomes (B10K) Project - Family phase.</title>
        <authorList>
            <person name="Zhang G."/>
        </authorList>
    </citation>
    <scope>NUCLEOTIDE SEQUENCE [LARGE SCALE GENOMIC DNA]</scope>
    <source>
        <strain evidence="8">B10K-DU-002-47</strain>
        <tissue evidence="8">Muscle</tissue>
    </source>
</reference>
<evidence type="ECO:0000313" key="9">
    <source>
        <dbReference type="Proteomes" id="UP000565698"/>
    </source>
</evidence>
<protein>
    <submittedName>
        <fullName evidence="8">IKBZ inhibitor</fullName>
    </submittedName>
</protein>
<evidence type="ECO:0000259" key="7">
    <source>
        <dbReference type="PROSITE" id="PS52003"/>
    </source>
</evidence>
<keyword evidence="3 6" id="KW-0040">ANK repeat</keyword>
<evidence type="ECO:0000256" key="4">
    <source>
        <dbReference type="ARBA" id="ARBA00023159"/>
    </source>
</evidence>
<dbReference type="InterPro" id="IPR002110">
    <property type="entry name" value="Ankyrin_rpt"/>
</dbReference>
<evidence type="ECO:0000256" key="6">
    <source>
        <dbReference type="PROSITE-ProRule" id="PRU00023"/>
    </source>
</evidence>
<dbReference type="PROSITE" id="PS52003">
    <property type="entry name" value="OCA"/>
    <property type="match status" value="1"/>
</dbReference>
<proteinExistence type="predicted"/>
<keyword evidence="5" id="KW-0804">Transcription</keyword>
<feature type="domain" description="OCA" evidence="7">
    <location>
        <begin position="14"/>
        <end position="36"/>
    </location>
</feature>
<sequence>MIFPDSGPSSDPPQKRYMGVRVKMPVRELLRKIRLSKGLDSAPSKDTSCLISLPHLPPSPFLLLFQSKHSFGQTLKGLEDLDILVEVLQEDLNKSQLQKESLHSVPDGFWQGFSSDLQASWWETGENKQAAGSLQERCHSLTKLRSYGCFKDCNSVLWGEAETFLHDQKNLQESSWTGIFSRTSEKESSSWIQDACTTTQTDFTRHSSQNTSPYSNASGGCSEVLLKANTGSPDTEGHLKSTPTSFTQQDHSAISFFQFQLHREETLLRNIPVDKLLAPDANGNRLLHKAVTQGRRALTYALAQRFASLNKINEKDAKKRTALHLAAEKNQHLMVSDLISLGANVNEQDSLGKTPLHLCAENGYLRVLEVLKNCKNNGVCVEVNLTDYYGLTPLHCAALAHTVLVMESQNTDIDTDMGRFLRLRKDQILEGINCLLQM</sequence>
<dbReference type="SMART" id="SM00248">
    <property type="entry name" value="ANK"/>
    <property type="match status" value="4"/>
</dbReference>
<dbReference type="InterPro" id="IPR047571">
    <property type="entry name" value="OCA"/>
</dbReference>
<dbReference type="Pfam" id="PF12796">
    <property type="entry name" value="Ank_2"/>
    <property type="match status" value="1"/>
</dbReference>
<feature type="non-terminal residue" evidence="8">
    <location>
        <position position="1"/>
    </location>
</feature>
<dbReference type="PROSITE" id="PS50088">
    <property type="entry name" value="ANK_REPEAT"/>
    <property type="match status" value="1"/>
</dbReference>
<evidence type="ECO:0000256" key="5">
    <source>
        <dbReference type="ARBA" id="ARBA00023163"/>
    </source>
</evidence>
<gene>
    <name evidence="8" type="primary">Nfkbiz_0</name>
    <name evidence="8" type="ORF">THIORB_R08155</name>
</gene>
<evidence type="ECO:0000313" key="8">
    <source>
        <dbReference type="EMBL" id="NXP03759.1"/>
    </source>
</evidence>
<dbReference type="InterPro" id="IPR036770">
    <property type="entry name" value="Ankyrin_rpt-contain_sf"/>
</dbReference>